<dbReference type="AlphaFoldDB" id="A0AA39XTQ8"/>
<dbReference type="Proteomes" id="UP001174936">
    <property type="component" value="Unassembled WGS sequence"/>
</dbReference>
<evidence type="ECO:0000313" key="1">
    <source>
        <dbReference type="EMBL" id="KAK0639640.1"/>
    </source>
</evidence>
<gene>
    <name evidence="1" type="ORF">B0T16DRAFT_463291</name>
</gene>
<name>A0AA39XTQ8_9PEZI</name>
<dbReference type="EMBL" id="JAULSV010000007">
    <property type="protein sequence ID" value="KAK0639640.1"/>
    <property type="molecule type" value="Genomic_DNA"/>
</dbReference>
<proteinExistence type="predicted"/>
<comment type="caution">
    <text evidence="1">The sequence shown here is derived from an EMBL/GenBank/DDBJ whole genome shotgun (WGS) entry which is preliminary data.</text>
</comment>
<keyword evidence="2" id="KW-1185">Reference proteome</keyword>
<evidence type="ECO:0000313" key="2">
    <source>
        <dbReference type="Proteomes" id="UP001174936"/>
    </source>
</evidence>
<organism evidence="1 2">
    <name type="scientific">Cercophora newfieldiana</name>
    <dbReference type="NCBI Taxonomy" id="92897"/>
    <lineage>
        <taxon>Eukaryota</taxon>
        <taxon>Fungi</taxon>
        <taxon>Dikarya</taxon>
        <taxon>Ascomycota</taxon>
        <taxon>Pezizomycotina</taxon>
        <taxon>Sordariomycetes</taxon>
        <taxon>Sordariomycetidae</taxon>
        <taxon>Sordariales</taxon>
        <taxon>Lasiosphaeriaceae</taxon>
        <taxon>Cercophora</taxon>
    </lineage>
</organism>
<sequence>MHQSGEAMQAFVSTHDLLRCLGDQTDSTHDLYSLCRVSRSVHLAIAPRLYRNLDLGPNSLVDDESEEPVDRYPVQDNPHTRYARSVSTRGIRHLKALIKVLRQASNLETLRCISVGPRTFTSFSGPPTEREPWEWWRSEEDEAWSEVFLEIGRAIQLEGRVDLETYQNHIPDEHLLSQAPSPTTTFRATRDPATVLSWPKWRDTIVGILLQTPNLKTLVLGIHQVVQHKGYRFRVDKEHRASFMDLCKAYRQRAGGDSPALKLKALAVYCDEEVWSNNGCYWTDSPMYWLALASGLVDFAGLEFLRLGEDGYCEYLDQLKQSTVPNLKLLVVPRLLSRGVGRWLRHLEPGFARQIGLTYDEPAQCSHCATRVMLLDWGVYEPRMIRVRLDIERPTVDDYLILRSLLSSVGSTLEFLHLELPFEPSRPRDSKSDGVDGKALETLVSKLGKLRELYLDLSDWPDESPVKFLSQEMQPVVTAKLGKTHANLRYIHFGNVGFYILRDEDGKFCGIRQARTTRRVAPWVRVAHGNGMADFSLLLE</sequence>
<accession>A0AA39XTQ8</accession>
<reference evidence="1" key="1">
    <citation type="submission" date="2023-06" db="EMBL/GenBank/DDBJ databases">
        <title>Genome-scale phylogeny and comparative genomics of the fungal order Sordariales.</title>
        <authorList>
            <consortium name="Lawrence Berkeley National Laboratory"/>
            <person name="Hensen N."/>
            <person name="Bonometti L."/>
            <person name="Westerberg I."/>
            <person name="Brannstrom I.O."/>
            <person name="Guillou S."/>
            <person name="Cros-Aarteil S."/>
            <person name="Calhoun S."/>
            <person name="Haridas S."/>
            <person name="Kuo A."/>
            <person name="Mondo S."/>
            <person name="Pangilinan J."/>
            <person name="Riley R."/>
            <person name="Labutti K."/>
            <person name="Andreopoulos B."/>
            <person name="Lipzen A."/>
            <person name="Chen C."/>
            <person name="Yanf M."/>
            <person name="Daum C."/>
            <person name="Ng V."/>
            <person name="Clum A."/>
            <person name="Steindorff A."/>
            <person name="Ohm R."/>
            <person name="Martin F."/>
            <person name="Silar P."/>
            <person name="Natvig D."/>
            <person name="Lalanne C."/>
            <person name="Gautier V."/>
            <person name="Ament-Velasquez S.L."/>
            <person name="Kruys A."/>
            <person name="Hutchinson M.I."/>
            <person name="Powell A.J."/>
            <person name="Barry K."/>
            <person name="Miller A.N."/>
            <person name="Grigoriev I.V."/>
            <person name="Debuchy R."/>
            <person name="Gladieux P."/>
            <person name="Thoren M.H."/>
            <person name="Johannesson H."/>
        </authorList>
    </citation>
    <scope>NUCLEOTIDE SEQUENCE</scope>
    <source>
        <strain evidence="1">SMH2532-1</strain>
    </source>
</reference>
<protein>
    <submittedName>
        <fullName evidence="1">Uncharacterized protein</fullName>
    </submittedName>
</protein>